<dbReference type="OrthoDB" id="6411190at2759"/>
<protein>
    <submittedName>
        <fullName evidence="1">Uncharacterized protein</fullName>
    </submittedName>
</protein>
<accession>A0A8X6GWC8</accession>
<dbReference type="AlphaFoldDB" id="A0A8X6GWC8"/>
<name>A0A8X6GWC8_TRICU</name>
<comment type="caution">
    <text evidence="1">The sequence shown here is derived from an EMBL/GenBank/DDBJ whole genome shotgun (WGS) entry which is preliminary data.</text>
</comment>
<gene>
    <name evidence="1" type="ORF">TNCT_138621</name>
</gene>
<evidence type="ECO:0000313" key="2">
    <source>
        <dbReference type="Proteomes" id="UP000887116"/>
    </source>
</evidence>
<evidence type="ECO:0000313" key="1">
    <source>
        <dbReference type="EMBL" id="GFR10355.1"/>
    </source>
</evidence>
<proteinExistence type="predicted"/>
<organism evidence="1 2">
    <name type="scientific">Trichonephila clavata</name>
    <name type="common">Joro spider</name>
    <name type="synonym">Nephila clavata</name>
    <dbReference type="NCBI Taxonomy" id="2740835"/>
    <lineage>
        <taxon>Eukaryota</taxon>
        <taxon>Metazoa</taxon>
        <taxon>Ecdysozoa</taxon>
        <taxon>Arthropoda</taxon>
        <taxon>Chelicerata</taxon>
        <taxon>Arachnida</taxon>
        <taxon>Araneae</taxon>
        <taxon>Araneomorphae</taxon>
        <taxon>Entelegynae</taxon>
        <taxon>Araneoidea</taxon>
        <taxon>Nephilidae</taxon>
        <taxon>Trichonephila</taxon>
    </lineage>
</organism>
<dbReference type="Proteomes" id="UP000887116">
    <property type="component" value="Unassembled WGS sequence"/>
</dbReference>
<dbReference type="EMBL" id="BMAO01016681">
    <property type="protein sequence ID" value="GFR10355.1"/>
    <property type="molecule type" value="Genomic_DNA"/>
</dbReference>
<sequence length="121" mass="13773">MEWRDRNGNDDSLTGYLSVSSYCKGVCQGHKVDVDVKRNVLPGDVVGPIKERVGFDVYHLVDEATMSLLGHPNQVAVLANFIYQDSAIHFRLPVEPYQLKLAIKKKKMLVILHIYMIVKFK</sequence>
<reference evidence="1" key="1">
    <citation type="submission" date="2020-07" db="EMBL/GenBank/DDBJ databases">
        <title>Multicomponent nature underlies the extraordinary mechanical properties of spider dragline silk.</title>
        <authorList>
            <person name="Kono N."/>
            <person name="Nakamura H."/>
            <person name="Mori M."/>
            <person name="Yoshida Y."/>
            <person name="Ohtoshi R."/>
            <person name="Malay A.D."/>
            <person name="Moran D.A.P."/>
            <person name="Tomita M."/>
            <person name="Numata K."/>
            <person name="Arakawa K."/>
        </authorList>
    </citation>
    <scope>NUCLEOTIDE SEQUENCE</scope>
</reference>
<keyword evidence="2" id="KW-1185">Reference proteome</keyword>